<reference evidence="2 3" key="1">
    <citation type="submission" date="2015-07" db="EMBL/GenBank/DDBJ databases">
        <authorList>
            <person name="Ju K.-S."/>
            <person name="Doroghazi J.R."/>
            <person name="Metcalf W.W."/>
        </authorList>
    </citation>
    <scope>NUCLEOTIDE SEQUENCE [LARGE SCALE GENOMIC DNA]</scope>
    <source>
        <strain evidence="2 3">NRRL B-3589</strain>
    </source>
</reference>
<accession>A0ABR5ISM0</accession>
<sequence>VEVLNPARSLARHPLFQTLLAFNNNDQRASADAADGLPGLAVEGRRVSTGVAKFDLAFNLAEQLDADGAPAGLDGVIEYSADLFDRATAAGIAERFVRVLEAVAFAPEAPLGRLDVLADEERRRVLVEWNDTAR</sequence>
<evidence type="ECO:0000313" key="2">
    <source>
        <dbReference type="EMBL" id="KOG55111.1"/>
    </source>
</evidence>
<comment type="caution">
    <text evidence="2">The sequence shown here is derived from an EMBL/GenBank/DDBJ whole genome shotgun (WGS) entry which is preliminary data.</text>
</comment>
<feature type="domain" description="Condensation" evidence="1">
    <location>
        <begin position="4"/>
        <end position="124"/>
    </location>
</feature>
<evidence type="ECO:0000313" key="3">
    <source>
        <dbReference type="Proteomes" id="UP000037020"/>
    </source>
</evidence>
<proteinExistence type="predicted"/>
<gene>
    <name evidence="2" type="ORF">ADK38_43845</name>
</gene>
<feature type="non-terminal residue" evidence="2">
    <location>
        <position position="1"/>
    </location>
</feature>
<dbReference type="EMBL" id="LGUT01004304">
    <property type="protein sequence ID" value="KOG55111.1"/>
    <property type="molecule type" value="Genomic_DNA"/>
</dbReference>
<dbReference type="InterPro" id="IPR001242">
    <property type="entry name" value="Condensation_dom"/>
</dbReference>
<dbReference type="Proteomes" id="UP000037020">
    <property type="component" value="Unassembled WGS sequence"/>
</dbReference>
<protein>
    <recommendedName>
        <fullName evidence="1">Condensation domain-containing protein</fullName>
    </recommendedName>
</protein>
<organism evidence="2 3">
    <name type="scientific">Streptomyces varsoviensis</name>
    <dbReference type="NCBI Taxonomy" id="67373"/>
    <lineage>
        <taxon>Bacteria</taxon>
        <taxon>Bacillati</taxon>
        <taxon>Actinomycetota</taxon>
        <taxon>Actinomycetes</taxon>
        <taxon>Kitasatosporales</taxon>
        <taxon>Streptomycetaceae</taxon>
        <taxon>Streptomyces</taxon>
    </lineage>
</organism>
<keyword evidence="3" id="KW-1185">Reference proteome</keyword>
<feature type="non-terminal residue" evidence="2">
    <location>
        <position position="134"/>
    </location>
</feature>
<name>A0ABR5ISM0_9ACTN</name>
<dbReference type="Gene3D" id="3.30.559.30">
    <property type="entry name" value="Nonribosomal peptide synthetase, condensation domain"/>
    <property type="match status" value="1"/>
</dbReference>
<dbReference type="SUPFAM" id="SSF52777">
    <property type="entry name" value="CoA-dependent acyltransferases"/>
    <property type="match status" value="1"/>
</dbReference>
<evidence type="ECO:0000259" key="1">
    <source>
        <dbReference type="Pfam" id="PF00668"/>
    </source>
</evidence>
<dbReference type="Pfam" id="PF00668">
    <property type="entry name" value="Condensation"/>
    <property type="match status" value="1"/>
</dbReference>